<dbReference type="EMBL" id="MN740080">
    <property type="protein sequence ID" value="QHT87034.1"/>
    <property type="molecule type" value="Genomic_DNA"/>
</dbReference>
<organism evidence="1">
    <name type="scientific">viral metagenome</name>
    <dbReference type="NCBI Taxonomy" id="1070528"/>
    <lineage>
        <taxon>unclassified sequences</taxon>
        <taxon>metagenomes</taxon>
        <taxon>organismal metagenomes</taxon>
    </lineage>
</organism>
<dbReference type="InterPro" id="IPR016035">
    <property type="entry name" value="Acyl_Trfase/lysoPLipase"/>
</dbReference>
<name>A0A6C0I2C8_9ZZZZ</name>
<evidence type="ECO:0008006" key="2">
    <source>
        <dbReference type="Google" id="ProtNLM"/>
    </source>
</evidence>
<accession>A0A6C0I2C8</accession>
<dbReference type="SUPFAM" id="SSF52151">
    <property type="entry name" value="FabD/lysophospholipase-like"/>
    <property type="match status" value="1"/>
</dbReference>
<dbReference type="AlphaFoldDB" id="A0A6C0I2C8"/>
<sequence>MHMHMHDIVSSLVDNIDKNCINGSNDILDLDITMSGGAFNANYLVGCLYFLSEMQRRNNIRIHRMSSCSASSLIAFLFLTNNLELFQDKLYEMIVTSFRNNKTFIFTESTLQNIMEIIKCSLPLDNETTLKMINKKLYITYFDVKRRKKIVKKKYKTVHDVFETIKKSSYIPLVTMNELLYCNRYIDGCTPYFFKDNGKRKQLFINMLGKDKIKDSVVLKNDKNGVHKIINGMLDAYYFFFRGCKGTSMCSYIDNWSFLKNLKYELLNAMSFVLCNLLHFYSFHLKTSLSLYSKKYSNSVEVKIITSFFSILKMLLNAFLEHYCL</sequence>
<dbReference type="Gene3D" id="3.40.1090.10">
    <property type="entry name" value="Cytosolic phospholipase A2 catalytic domain"/>
    <property type="match status" value="1"/>
</dbReference>
<protein>
    <recommendedName>
        <fullName evidence="2">PNPLA domain-containing protein</fullName>
    </recommendedName>
</protein>
<proteinExistence type="predicted"/>
<reference evidence="1" key="1">
    <citation type="journal article" date="2020" name="Nature">
        <title>Giant virus diversity and host interactions through global metagenomics.</title>
        <authorList>
            <person name="Schulz F."/>
            <person name="Roux S."/>
            <person name="Paez-Espino D."/>
            <person name="Jungbluth S."/>
            <person name="Walsh D.A."/>
            <person name="Denef V.J."/>
            <person name="McMahon K.D."/>
            <person name="Konstantinidis K.T."/>
            <person name="Eloe-Fadrosh E.A."/>
            <person name="Kyrpides N.C."/>
            <person name="Woyke T."/>
        </authorList>
    </citation>
    <scope>NUCLEOTIDE SEQUENCE</scope>
    <source>
        <strain evidence="1">GVMAG-M-3300023184-18</strain>
    </source>
</reference>
<evidence type="ECO:0000313" key="1">
    <source>
        <dbReference type="EMBL" id="QHT87034.1"/>
    </source>
</evidence>